<feature type="domain" description="Ubiquitin-like" evidence="1">
    <location>
        <begin position="17"/>
        <end position="89"/>
    </location>
</feature>
<evidence type="ECO:0000259" key="1">
    <source>
        <dbReference type="PROSITE" id="PS50053"/>
    </source>
</evidence>
<evidence type="ECO:0000313" key="3">
    <source>
        <dbReference type="Proteomes" id="UP000823674"/>
    </source>
</evidence>
<dbReference type="Gene3D" id="3.10.20.90">
    <property type="entry name" value="Phosphatidylinositol 3-kinase Catalytic Subunit, Chain A, domain 1"/>
    <property type="match status" value="1"/>
</dbReference>
<comment type="caution">
    <text evidence="2">The sequence shown here is derived from an EMBL/GenBank/DDBJ whole genome shotgun (WGS) entry which is preliminary data.</text>
</comment>
<gene>
    <name evidence="2" type="primary">A02p029810.1_BraROA</name>
    <name evidence="2" type="ORF">IGI04_006568</name>
</gene>
<proteinExistence type="predicted"/>
<name>A0ABQ7NKI5_BRACM</name>
<dbReference type="EMBL" id="JADBGQ010000002">
    <property type="protein sequence ID" value="KAG5410249.1"/>
    <property type="molecule type" value="Genomic_DNA"/>
</dbReference>
<evidence type="ECO:0000313" key="2">
    <source>
        <dbReference type="EMBL" id="KAG5410249.1"/>
    </source>
</evidence>
<sequence length="97" mass="10944">MREMVGYVMVSSSASVIEVCVPTVDGRKVVEITVESWLLEKVASLKEKIGKMIQMQAKELKLRRKSGGVLKEDKSLAHNNVEAGEILTLTWRISRWN</sequence>
<dbReference type="SUPFAM" id="SSF54236">
    <property type="entry name" value="Ubiquitin-like"/>
    <property type="match status" value="1"/>
</dbReference>
<dbReference type="InterPro" id="IPR029071">
    <property type="entry name" value="Ubiquitin-like_domsf"/>
</dbReference>
<dbReference type="PROSITE" id="PS50053">
    <property type="entry name" value="UBIQUITIN_2"/>
    <property type="match status" value="1"/>
</dbReference>
<keyword evidence="3" id="KW-1185">Reference proteome</keyword>
<protein>
    <recommendedName>
        <fullName evidence="1">Ubiquitin-like domain-containing protein</fullName>
    </recommendedName>
</protein>
<accession>A0ABQ7NKI5</accession>
<dbReference type="Proteomes" id="UP000823674">
    <property type="component" value="Chromosome A02"/>
</dbReference>
<reference evidence="2 3" key="1">
    <citation type="submission" date="2021-03" db="EMBL/GenBank/DDBJ databases">
        <authorList>
            <person name="King G.J."/>
            <person name="Bancroft I."/>
            <person name="Baten A."/>
            <person name="Bloomfield J."/>
            <person name="Borpatragohain P."/>
            <person name="He Z."/>
            <person name="Irish N."/>
            <person name="Irwin J."/>
            <person name="Liu K."/>
            <person name="Mauleon R.P."/>
            <person name="Moore J."/>
            <person name="Morris R."/>
            <person name="Ostergaard L."/>
            <person name="Wang B."/>
            <person name="Wells R."/>
        </authorList>
    </citation>
    <scope>NUCLEOTIDE SEQUENCE [LARGE SCALE GENOMIC DNA]</scope>
    <source>
        <strain evidence="2">R-o-18</strain>
        <tissue evidence="2">Leaf</tissue>
    </source>
</reference>
<organism evidence="2 3">
    <name type="scientific">Brassica rapa subsp. trilocularis</name>
    <dbReference type="NCBI Taxonomy" id="1813537"/>
    <lineage>
        <taxon>Eukaryota</taxon>
        <taxon>Viridiplantae</taxon>
        <taxon>Streptophyta</taxon>
        <taxon>Embryophyta</taxon>
        <taxon>Tracheophyta</taxon>
        <taxon>Spermatophyta</taxon>
        <taxon>Magnoliopsida</taxon>
        <taxon>eudicotyledons</taxon>
        <taxon>Gunneridae</taxon>
        <taxon>Pentapetalae</taxon>
        <taxon>rosids</taxon>
        <taxon>malvids</taxon>
        <taxon>Brassicales</taxon>
        <taxon>Brassicaceae</taxon>
        <taxon>Brassiceae</taxon>
        <taxon>Brassica</taxon>
    </lineage>
</organism>
<dbReference type="InterPro" id="IPR000626">
    <property type="entry name" value="Ubiquitin-like_dom"/>
</dbReference>